<dbReference type="InterPro" id="IPR009839">
    <property type="entry name" value="SseB_N"/>
</dbReference>
<dbReference type="EMBL" id="FUHW01000053">
    <property type="protein sequence ID" value="SJM72646.1"/>
    <property type="molecule type" value="Genomic_DNA"/>
</dbReference>
<organism evidence="3 4">
    <name type="scientific">Arthrobacter rhombi</name>
    <dbReference type="NCBI Taxonomy" id="71253"/>
    <lineage>
        <taxon>Bacteria</taxon>
        <taxon>Bacillati</taxon>
        <taxon>Actinomycetota</taxon>
        <taxon>Actinomycetes</taxon>
        <taxon>Micrococcales</taxon>
        <taxon>Micrococcaceae</taxon>
        <taxon>Arthrobacter</taxon>
    </lineage>
</organism>
<evidence type="ECO:0000313" key="3">
    <source>
        <dbReference type="EMBL" id="SJM72646.1"/>
    </source>
</evidence>
<keyword evidence="4" id="KW-1185">Reference proteome</keyword>
<dbReference type="AlphaFoldDB" id="A0A1R4GWL8"/>
<feature type="region of interest" description="Disordered" evidence="1">
    <location>
        <begin position="112"/>
        <end position="142"/>
    </location>
</feature>
<dbReference type="Proteomes" id="UP000195913">
    <property type="component" value="Unassembled WGS sequence"/>
</dbReference>
<name>A0A1R4GWL8_9MICC</name>
<evidence type="ECO:0000256" key="1">
    <source>
        <dbReference type="SAM" id="MobiDB-lite"/>
    </source>
</evidence>
<accession>A0A1R4GWL8</accession>
<feature type="domain" description="SseB protein N-terminal" evidence="2">
    <location>
        <begin position="6"/>
        <end position="108"/>
    </location>
</feature>
<dbReference type="Pfam" id="PF07179">
    <property type="entry name" value="SseB"/>
    <property type="match status" value="1"/>
</dbReference>
<proteinExistence type="predicted"/>
<reference evidence="3 4" key="1">
    <citation type="submission" date="2017-02" db="EMBL/GenBank/DDBJ databases">
        <authorList>
            <person name="Peterson S.W."/>
        </authorList>
    </citation>
    <scope>NUCLEOTIDE SEQUENCE [LARGE SCALE GENOMIC DNA]</scope>
    <source>
        <strain evidence="3 4">B Ar 00.02</strain>
    </source>
</reference>
<sequence>MLHEGQADEAMAGQVIATFLSEEVFFLSREQVTEETDNVQPLLLQNKEGDPVIALFTHVNRIPEAYTAEAPYAVRVVGAAVIDNLNGAGVVLNPGHQLGFEIPAEGVDAIRRDFAPDGSPAPEAPAEGAAEAAADNESTPEA</sequence>
<feature type="compositionally biased region" description="Low complexity" evidence="1">
    <location>
        <begin position="116"/>
        <end position="142"/>
    </location>
</feature>
<evidence type="ECO:0000259" key="2">
    <source>
        <dbReference type="Pfam" id="PF07179"/>
    </source>
</evidence>
<protein>
    <recommendedName>
        <fullName evidence="2">SseB protein N-terminal domain-containing protein</fullName>
    </recommendedName>
</protein>
<gene>
    <name evidence="3" type="ORF">FM101_15535</name>
</gene>
<evidence type="ECO:0000313" key="4">
    <source>
        <dbReference type="Proteomes" id="UP000195913"/>
    </source>
</evidence>